<keyword evidence="6" id="KW-1185">Reference proteome</keyword>
<evidence type="ECO:0000256" key="3">
    <source>
        <dbReference type="ARBA" id="ARBA00022946"/>
    </source>
</evidence>
<reference evidence="5 6" key="1">
    <citation type="submission" date="2018-02" db="EMBL/GenBank/DDBJ databases">
        <title>Draft genome of wild Prunus yedoensis var. nudiflora.</title>
        <authorList>
            <person name="Baek S."/>
            <person name="Kim J.-H."/>
            <person name="Choi K."/>
            <person name="Kim G.-B."/>
            <person name="Cho A."/>
            <person name="Jang H."/>
            <person name="Shin C.-H."/>
            <person name="Yu H.-J."/>
            <person name="Mun J.-H."/>
        </authorList>
    </citation>
    <scope>NUCLEOTIDE SEQUENCE [LARGE SCALE GENOMIC DNA]</scope>
    <source>
        <strain evidence="6">cv. Jeju island</strain>
        <tissue evidence="5">Leaf</tissue>
    </source>
</reference>
<organism evidence="5 6">
    <name type="scientific">Prunus yedoensis var. nudiflora</name>
    <dbReference type="NCBI Taxonomy" id="2094558"/>
    <lineage>
        <taxon>Eukaryota</taxon>
        <taxon>Viridiplantae</taxon>
        <taxon>Streptophyta</taxon>
        <taxon>Embryophyta</taxon>
        <taxon>Tracheophyta</taxon>
        <taxon>Spermatophyta</taxon>
        <taxon>Magnoliopsida</taxon>
        <taxon>eudicotyledons</taxon>
        <taxon>Gunneridae</taxon>
        <taxon>Pentapetalae</taxon>
        <taxon>rosids</taxon>
        <taxon>fabids</taxon>
        <taxon>Rosales</taxon>
        <taxon>Rosaceae</taxon>
        <taxon>Amygdaloideae</taxon>
        <taxon>Amygdaleae</taxon>
        <taxon>Prunus</taxon>
    </lineage>
</organism>
<dbReference type="FunFam" id="1.25.40.10:FF:000475">
    <property type="entry name" value="Pentatricopeptide repeat-containing protein At5g40410, mitochondrial"/>
    <property type="match status" value="1"/>
</dbReference>
<protein>
    <submittedName>
        <fullName evidence="5">Pentatricopeptide repeat-containing protein</fullName>
    </submittedName>
</protein>
<dbReference type="AlphaFoldDB" id="A0A314XMB0"/>
<dbReference type="FunFam" id="1.25.40.10:FF:000280">
    <property type="entry name" value="Pentatricopeptide repeat-containing protein"/>
    <property type="match status" value="1"/>
</dbReference>
<feature type="repeat" description="PPR" evidence="4">
    <location>
        <begin position="115"/>
        <end position="149"/>
    </location>
</feature>
<dbReference type="InterPro" id="IPR046960">
    <property type="entry name" value="PPR_At4g14850-like_plant"/>
</dbReference>
<dbReference type="Gene3D" id="1.25.40.10">
    <property type="entry name" value="Tetratricopeptide repeat domain"/>
    <property type="match status" value="4"/>
</dbReference>
<name>A0A314XMB0_PRUYE</name>
<dbReference type="Pfam" id="PF20431">
    <property type="entry name" value="E_motif"/>
    <property type="match status" value="1"/>
</dbReference>
<dbReference type="NCBIfam" id="TIGR00756">
    <property type="entry name" value="PPR"/>
    <property type="match status" value="5"/>
</dbReference>
<accession>A0A314XMB0</accession>
<evidence type="ECO:0000256" key="4">
    <source>
        <dbReference type="PROSITE-ProRule" id="PRU00708"/>
    </source>
</evidence>
<dbReference type="Pfam" id="PF13041">
    <property type="entry name" value="PPR_2"/>
    <property type="match status" value="1"/>
</dbReference>
<dbReference type="PROSITE" id="PS51375">
    <property type="entry name" value="PPR"/>
    <property type="match status" value="4"/>
</dbReference>
<proteinExistence type="inferred from homology"/>
<dbReference type="Pfam" id="PF12854">
    <property type="entry name" value="PPR_1"/>
    <property type="match status" value="1"/>
</dbReference>
<keyword evidence="2" id="KW-0677">Repeat</keyword>
<feature type="repeat" description="PPR" evidence="4">
    <location>
        <begin position="203"/>
        <end position="237"/>
    </location>
</feature>
<dbReference type="FunFam" id="1.25.40.10:FF:000488">
    <property type="entry name" value="Pentatricopeptide repeat-containing protein, mitochondrial"/>
    <property type="match status" value="1"/>
</dbReference>
<sequence length="537" mass="60431">MKTLTRNTEGIYNIAQNNHRKFSAITRGARADRPRTQEFLVLVEARDTYTPLLHQILQSCARTGAPMEGKACQGQIVRVGLQTDTLTSNMLINMYSKCDLVDCAGKVFDEMHERSLVSWNTMIGSHTQNGEEQKALGLFLQMRREGNHFSEFTVSSCKQLHALAVKLAMNLNVYVGTALLDIYAKSGLIKDASSVFASLLERSEVTWSSMVAGYVQNELYEEALMFFHRAKMMGLEQNQFTISSAICACAGLAALIEGKQVHAVLCKTGFGLNIFIVSSLIDMYAKCGSIKEAYHVFRGMDETNTVLWNTMIFGFARHACSLEVMILFEKMQQMGTFPSEVTYVSVLTACSHMGLVESGRKYFNLMITEHNVSPNVVHYSCMVDLFGRSGLLLEAYNLIEEMSFDATASMWGSLLASCRIHGKLHLAVVAAKHLSEIEPNNAGNHIMLSNIYAANKKWDEVARIRKPLKESELKKERGKSWIEIKDKVYSFMVGERKHARIAKIYSKLDCLIEELKIMGYKAETEHDLHYVGENRKH</sequence>
<evidence type="ECO:0000256" key="2">
    <source>
        <dbReference type="ARBA" id="ARBA00022737"/>
    </source>
</evidence>
<feature type="repeat" description="PPR" evidence="4">
    <location>
        <begin position="304"/>
        <end position="338"/>
    </location>
</feature>
<comment type="similarity">
    <text evidence="1">Belongs to the PPR family. PCMP-H subfamily.</text>
</comment>
<dbReference type="FunFam" id="1.25.40.10:FF:000144">
    <property type="entry name" value="Pentatricopeptide repeat-containing protein, mitochondrial"/>
    <property type="match status" value="1"/>
</dbReference>
<dbReference type="InterPro" id="IPR011990">
    <property type="entry name" value="TPR-like_helical_dom_sf"/>
</dbReference>
<comment type="caution">
    <text evidence="5">The sequence shown here is derived from an EMBL/GenBank/DDBJ whole genome shotgun (WGS) entry which is preliminary data.</text>
</comment>
<gene>
    <name evidence="5" type="ORF">Pyn_19680</name>
</gene>
<dbReference type="GO" id="GO:0003723">
    <property type="term" value="F:RNA binding"/>
    <property type="evidence" value="ECO:0007669"/>
    <property type="project" value="InterPro"/>
</dbReference>
<dbReference type="PANTHER" id="PTHR47926:SF542">
    <property type="entry name" value="PENTATRICOPEPTIDE REPEAT-CONTAINING PROTEIN"/>
    <property type="match status" value="1"/>
</dbReference>
<feature type="repeat" description="PPR" evidence="4">
    <location>
        <begin position="84"/>
        <end position="114"/>
    </location>
</feature>
<dbReference type="OrthoDB" id="1877836at2759"/>
<dbReference type="Pfam" id="PF01535">
    <property type="entry name" value="PPR"/>
    <property type="match status" value="5"/>
</dbReference>
<dbReference type="PANTHER" id="PTHR47926">
    <property type="entry name" value="PENTATRICOPEPTIDE REPEAT-CONTAINING PROTEIN"/>
    <property type="match status" value="1"/>
</dbReference>
<evidence type="ECO:0000313" key="6">
    <source>
        <dbReference type="Proteomes" id="UP000250321"/>
    </source>
</evidence>
<evidence type="ECO:0000256" key="1">
    <source>
        <dbReference type="ARBA" id="ARBA00006643"/>
    </source>
</evidence>
<dbReference type="InterPro" id="IPR002885">
    <property type="entry name" value="PPR_rpt"/>
</dbReference>
<dbReference type="Proteomes" id="UP000250321">
    <property type="component" value="Unassembled WGS sequence"/>
</dbReference>
<keyword evidence="3" id="KW-0809">Transit peptide</keyword>
<dbReference type="InterPro" id="IPR046848">
    <property type="entry name" value="E_motif"/>
</dbReference>
<dbReference type="GO" id="GO:0009451">
    <property type="term" value="P:RNA modification"/>
    <property type="evidence" value="ECO:0007669"/>
    <property type="project" value="InterPro"/>
</dbReference>
<evidence type="ECO:0000313" key="5">
    <source>
        <dbReference type="EMBL" id="PQP93499.1"/>
    </source>
</evidence>
<dbReference type="EMBL" id="PJQY01002456">
    <property type="protein sequence ID" value="PQP93499.1"/>
    <property type="molecule type" value="Genomic_DNA"/>
</dbReference>